<reference evidence="1 2" key="1">
    <citation type="journal article" date="2022" name="G3 (Bethesda)">
        <title>Whole-genome sequence and methylome profiling of the almond [Prunus dulcis (Mill.) D.A. Webb] cultivar 'Nonpareil'.</title>
        <authorList>
            <person name="D'Amico-Willman K.M."/>
            <person name="Ouma W.Z."/>
            <person name="Meulia T."/>
            <person name="Sideli G.M."/>
            <person name="Gradziel T.M."/>
            <person name="Fresnedo-Ramirez J."/>
        </authorList>
    </citation>
    <scope>NUCLEOTIDE SEQUENCE [LARGE SCALE GENOMIC DNA]</scope>
    <source>
        <strain evidence="1">Clone GOH B32 T37-40</strain>
    </source>
</reference>
<gene>
    <name evidence="1" type="ORF">L3X38_018010</name>
</gene>
<protein>
    <submittedName>
        <fullName evidence="1">Uncharacterized protein</fullName>
    </submittedName>
</protein>
<evidence type="ECO:0000313" key="2">
    <source>
        <dbReference type="Proteomes" id="UP001054821"/>
    </source>
</evidence>
<name>A0AAD4ZB91_PRUDU</name>
<sequence length="115" mass="12876">MPSEILMSSDILDAFGNIDVFGHCIFLLEIKVSSDIQLPSKCLWTYSCLQNVFGYMVAFKLSSNTSVAFGLSSDTLVAFSFAYARMTLPHDYRGCPNCVVLRFVFSGRVYLPEFC</sequence>
<comment type="caution">
    <text evidence="1">The sequence shown here is derived from an EMBL/GenBank/DDBJ whole genome shotgun (WGS) entry which is preliminary data.</text>
</comment>
<organism evidence="1 2">
    <name type="scientific">Prunus dulcis</name>
    <name type="common">Almond</name>
    <name type="synonym">Amygdalus dulcis</name>
    <dbReference type="NCBI Taxonomy" id="3755"/>
    <lineage>
        <taxon>Eukaryota</taxon>
        <taxon>Viridiplantae</taxon>
        <taxon>Streptophyta</taxon>
        <taxon>Embryophyta</taxon>
        <taxon>Tracheophyta</taxon>
        <taxon>Spermatophyta</taxon>
        <taxon>Magnoliopsida</taxon>
        <taxon>eudicotyledons</taxon>
        <taxon>Gunneridae</taxon>
        <taxon>Pentapetalae</taxon>
        <taxon>rosids</taxon>
        <taxon>fabids</taxon>
        <taxon>Rosales</taxon>
        <taxon>Rosaceae</taxon>
        <taxon>Amygdaloideae</taxon>
        <taxon>Amygdaleae</taxon>
        <taxon>Prunus</taxon>
    </lineage>
</organism>
<proteinExistence type="predicted"/>
<evidence type="ECO:0000313" key="1">
    <source>
        <dbReference type="EMBL" id="KAI5338738.1"/>
    </source>
</evidence>
<dbReference type="EMBL" id="JAJFAZ020000003">
    <property type="protein sequence ID" value="KAI5338738.1"/>
    <property type="molecule type" value="Genomic_DNA"/>
</dbReference>
<accession>A0AAD4ZB91</accession>
<keyword evidence="2" id="KW-1185">Reference proteome</keyword>
<dbReference type="Proteomes" id="UP001054821">
    <property type="component" value="Chromosome 3"/>
</dbReference>
<dbReference type="AlphaFoldDB" id="A0AAD4ZB91"/>